<reference evidence="1 2" key="1">
    <citation type="journal article" date="2006" name="Int. J. Syst. Evol. Microbiol.">
        <title>Chryseobacterium hispanicum sp. nov., isolated from the drinking water distribution system of Sevilla, Spain.</title>
        <authorList>
            <person name="Gallego V."/>
            <person name="Garcia M.T."/>
            <person name="Ventosa A."/>
        </authorList>
    </citation>
    <scope>NUCLEOTIDE SEQUENCE [LARGE SCALE GENOMIC DNA]</scope>
    <source>
        <strain evidence="1 2">KCTC 22104</strain>
    </source>
</reference>
<sequence>MAKQDFSALIGKAKNAPVTTPKQIVVPVKEKKEETIFSLYIPTEKLKKLKLMSAEKGISLKELINTAIDEKHFK</sequence>
<proteinExistence type="predicted"/>
<evidence type="ECO:0000313" key="2">
    <source>
        <dbReference type="Proteomes" id="UP000256326"/>
    </source>
</evidence>
<gene>
    <name evidence="1" type="ORF">DRF58_17935</name>
</gene>
<dbReference type="InterPro" id="IPR010985">
    <property type="entry name" value="Ribbon_hlx_hlx"/>
</dbReference>
<evidence type="ECO:0000313" key="1">
    <source>
        <dbReference type="EMBL" id="REC65409.1"/>
    </source>
</evidence>
<accession>A0A3D9CIC3</accession>
<dbReference type="OrthoDB" id="1263308at2"/>
<dbReference type="InterPro" id="IPR013321">
    <property type="entry name" value="Arc_rbn_hlx_hlx"/>
</dbReference>
<comment type="caution">
    <text evidence="1">The sequence shown here is derived from an EMBL/GenBank/DDBJ whole genome shotgun (WGS) entry which is preliminary data.</text>
</comment>
<dbReference type="GO" id="GO:0006355">
    <property type="term" value="P:regulation of DNA-templated transcription"/>
    <property type="evidence" value="ECO:0007669"/>
    <property type="project" value="InterPro"/>
</dbReference>
<name>A0A3D9CIC3_9FLAO</name>
<evidence type="ECO:0008006" key="3">
    <source>
        <dbReference type="Google" id="ProtNLM"/>
    </source>
</evidence>
<dbReference type="RefSeq" id="WP_116037310.1">
    <property type="nucleotide sequence ID" value="NZ_JBHLVV010000128.1"/>
</dbReference>
<keyword evidence="2" id="KW-1185">Reference proteome</keyword>
<organism evidence="1 2">
    <name type="scientific">Epilithonimonas hispanica</name>
    <dbReference type="NCBI Taxonomy" id="358687"/>
    <lineage>
        <taxon>Bacteria</taxon>
        <taxon>Pseudomonadati</taxon>
        <taxon>Bacteroidota</taxon>
        <taxon>Flavobacteriia</taxon>
        <taxon>Flavobacteriales</taxon>
        <taxon>Weeksellaceae</taxon>
        <taxon>Chryseobacterium group</taxon>
        <taxon>Epilithonimonas</taxon>
    </lineage>
</organism>
<dbReference type="Gene3D" id="1.10.1220.10">
    <property type="entry name" value="Met repressor-like"/>
    <property type="match status" value="1"/>
</dbReference>
<protein>
    <recommendedName>
        <fullName evidence="3">CopG family transcriptional regulator</fullName>
    </recommendedName>
</protein>
<dbReference type="EMBL" id="QNUG01000098">
    <property type="protein sequence ID" value="REC65409.1"/>
    <property type="molecule type" value="Genomic_DNA"/>
</dbReference>
<dbReference type="AlphaFoldDB" id="A0A3D9CIC3"/>
<dbReference type="Proteomes" id="UP000256326">
    <property type="component" value="Unassembled WGS sequence"/>
</dbReference>
<dbReference type="SUPFAM" id="SSF47598">
    <property type="entry name" value="Ribbon-helix-helix"/>
    <property type="match status" value="1"/>
</dbReference>